<dbReference type="PANTHER" id="PTHR43072">
    <property type="entry name" value="N-ACETYLTRANSFERASE"/>
    <property type="match status" value="1"/>
</dbReference>
<dbReference type="Pfam" id="PF00583">
    <property type="entry name" value="Acetyltransf_1"/>
    <property type="match status" value="1"/>
</dbReference>
<sequence length="164" mass="19236">MIYEIRNMEEADWPLVREIYDQALLEGKSTFQTECPDYSDWNRNHLQNCRYVITVHEKVVGWCAISATSSRKVYKGVVEVSIYIDNSYRNKGLGKALLNYLCTESEGSGYWCLYASIFSNNFPSINLHKKCGFREIGYRENIAKDRFGQWQNSTLLERRSKKIY</sequence>
<dbReference type="RefSeq" id="WP_104802611.1">
    <property type="nucleotide sequence ID" value="NZ_BAABYW010000001.1"/>
</dbReference>
<evidence type="ECO:0000313" key="4">
    <source>
        <dbReference type="EMBL" id="GAA6409391.1"/>
    </source>
</evidence>
<protein>
    <submittedName>
        <fullName evidence="4">GNAT family N-acetyltransferase</fullName>
    </submittedName>
</protein>
<proteinExistence type="predicted"/>
<name>A0ABQ0BD54_9FIRM</name>
<evidence type="ECO:0000313" key="5">
    <source>
        <dbReference type="Proteomes" id="UP001600943"/>
    </source>
</evidence>
<dbReference type="InterPro" id="IPR000182">
    <property type="entry name" value="GNAT_dom"/>
</dbReference>
<dbReference type="Proteomes" id="UP001600943">
    <property type="component" value="Unassembled WGS sequence"/>
</dbReference>
<comment type="caution">
    <text evidence="4">The sequence shown here is derived from an EMBL/GenBank/DDBJ whole genome shotgun (WGS) entry which is preliminary data.</text>
</comment>
<dbReference type="SUPFAM" id="SSF55729">
    <property type="entry name" value="Acyl-CoA N-acyltransferases (Nat)"/>
    <property type="match status" value="1"/>
</dbReference>
<evidence type="ECO:0000256" key="1">
    <source>
        <dbReference type="ARBA" id="ARBA00022679"/>
    </source>
</evidence>
<dbReference type="CDD" id="cd04301">
    <property type="entry name" value="NAT_SF"/>
    <property type="match status" value="1"/>
</dbReference>
<keyword evidence="5" id="KW-1185">Reference proteome</keyword>
<organism evidence="4 5">
    <name type="scientific">Blautia hominis</name>
    <dbReference type="NCBI Taxonomy" id="2025493"/>
    <lineage>
        <taxon>Bacteria</taxon>
        <taxon>Bacillati</taxon>
        <taxon>Bacillota</taxon>
        <taxon>Clostridia</taxon>
        <taxon>Lachnospirales</taxon>
        <taxon>Lachnospiraceae</taxon>
        <taxon>Blautia</taxon>
    </lineage>
</organism>
<gene>
    <name evidence="4" type="ORF">K040078D81_35080</name>
</gene>
<feature type="domain" description="N-acetyltransferase" evidence="3">
    <location>
        <begin position="3"/>
        <end position="162"/>
    </location>
</feature>
<keyword evidence="1" id="KW-0808">Transferase</keyword>
<dbReference type="PANTHER" id="PTHR43072:SF23">
    <property type="entry name" value="UPF0039 PROTEIN C11D3.02C"/>
    <property type="match status" value="1"/>
</dbReference>
<accession>A0ABQ0BD54</accession>
<dbReference type="Gene3D" id="3.40.630.30">
    <property type="match status" value="1"/>
</dbReference>
<dbReference type="InterPro" id="IPR016181">
    <property type="entry name" value="Acyl_CoA_acyltransferase"/>
</dbReference>
<evidence type="ECO:0000259" key="3">
    <source>
        <dbReference type="PROSITE" id="PS51186"/>
    </source>
</evidence>
<evidence type="ECO:0000256" key="2">
    <source>
        <dbReference type="ARBA" id="ARBA00023315"/>
    </source>
</evidence>
<dbReference type="PROSITE" id="PS51186">
    <property type="entry name" value="GNAT"/>
    <property type="match status" value="1"/>
</dbReference>
<reference evidence="4 5" key="1">
    <citation type="submission" date="2024-04" db="EMBL/GenBank/DDBJ databases">
        <title>Defined microbial consortia suppress multidrug-resistant proinflammatory Enterobacteriaceae via ecological control.</title>
        <authorList>
            <person name="Furuichi M."/>
            <person name="Kawaguchi T."/>
            <person name="Pust M."/>
            <person name="Yasuma K."/>
            <person name="Plichta D."/>
            <person name="Hasegawa N."/>
            <person name="Ohya T."/>
            <person name="Bhattarai S."/>
            <person name="Sasajima S."/>
            <person name="Aoto Y."/>
            <person name="Tuganbaev T."/>
            <person name="Yaginuma M."/>
            <person name="Ueda M."/>
            <person name="Okahashi N."/>
            <person name="Amafuji K."/>
            <person name="Kiridooshi Y."/>
            <person name="Sugita K."/>
            <person name="Strazar M."/>
            <person name="Skelly A."/>
            <person name="Suda W."/>
            <person name="Hattori M."/>
            <person name="Nakamoto N."/>
            <person name="Caballero S."/>
            <person name="Norman J."/>
            <person name="Olle B."/>
            <person name="Tanoue T."/>
            <person name="Arita M."/>
            <person name="Bucci V."/>
            <person name="Atarashi K."/>
            <person name="Xavier R."/>
            <person name="Honda K."/>
        </authorList>
    </citation>
    <scope>NUCLEOTIDE SEQUENCE [LARGE SCALE GENOMIC DNA]</scope>
    <source>
        <strain evidence="5">k04-0078-D8-1</strain>
    </source>
</reference>
<keyword evidence="2" id="KW-0012">Acyltransferase</keyword>
<dbReference type="EMBL" id="BAABYW010000001">
    <property type="protein sequence ID" value="GAA6409391.1"/>
    <property type="molecule type" value="Genomic_DNA"/>
</dbReference>